<evidence type="ECO:0000256" key="2">
    <source>
        <dbReference type="SAM" id="SignalP"/>
    </source>
</evidence>
<keyword evidence="5" id="KW-1185">Reference proteome</keyword>
<sequence>MLFYLLCAMLIMNALVLEGVAAEDCKDRGSQSYCNMHKNNGDCDRTDYKFIMKANCRKTSPTTNYYVYFQNVLIRQGSRRVEPTRTTIHVREMRKEVDRSDVDAASVMTKDDGESRLNSIEYSTEFESTSVS</sequence>
<protein>
    <recommendedName>
        <fullName evidence="3">ShKT domain-containing protein</fullName>
    </recommendedName>
</protein>
<organism evidence="4 5">
    <name type="scientific">Teladorsagia circumcincta</name>
    <name type="common">Brown stomach worm</name>
    <name type="synonym">Ostertagia circumcincta</name>
    <dbReference type="NCBI Taxonomy" id="45464"/>
    <lineage>
        <taxon>Eukaryota</taxon>
        <taxon>Metazoa</taxon>
        <taxon>Ecdysozoa</taxon>
        <taxon>Nematoda</taxon>
        <taxon>Chromadorea</taxon>
        <taxon>Rhabditida</taxon>
        <taxon>Rhabditina</taxon>
        <taxon>Rhabditomorpha</taxon>
        <taxon>Strongyloidea</taxon>
        <taxon>Trichostrongylidae</taxon>
        <taxon>Teladorsagia</taxon>
    </lineage>
</organism>
<dbReference type="AlphaFoldDB" id="A0A2G9U7V7"/>
<evidence type="ECO:0000313" key="5">
    <source>
        <dbReference type="Proteomes" id="UP000230423"/>
    </source>
</evidence>
<dbReference type="EMBL" id="KZ348738">
    <property type="protein sequence ID" value="PIO65782.1"/>
    <property type="molecule type" value="Genomic_DNA"/>
</dbReference>
<feature type="chain" id="PRO_5013742218" description="ShKT domain-containing protein" evidence="2">
    <location>
        <begin position="23"/>
        <end position="132"/>
    </location>
</feature>
<proteinExistence type="predicted"/>
<feature type="compositionally biased region" description="Polar residues" evidence="1">
    <location>
        <begin position="116"/>
        <end position="132"/>
    </location>
</feature>
<dbReference type="Gene3D" id="1.10.10.1940">
    <property type="match status" value="1"/>
</dbReference>
<evidence type="ECO:0000313" key="4">
    <source>
        <dbReference type="EMBL" id="PIO65782.1"/>
    </source>
</evidence>
<feature type="region of interest" description="Disordered" evidence="1">
    <location>
        <begin position="109"/>
        <end position="132"/>
    </location>
</feature>
<dbReference type="InterPro" id="IPR003582">
    <property type="entry name" value="ShKT_dom"/>
</dbReference>
<dbReference type="Pfam" id="PF01549">
    <property type="entry name" value="ShK"/>
    <property type="match status" value="1"/>
</dbReference>
<evidence type="ECO:0000256" key="1">
    <source>
        <dbReference type="SAM" id="MobiDB-lite"/>
    </source>
</evidence>
<dbReference type="Proteomes" id="UP000230423">
    <property type="component" value="Unassembled WGS sequence"/>
</dbReference>
<reference evidence="4 5" key="1">
    <citation type="submission" date="2015-09" db="EMBL/GenBank/DDBJ databases">
        <title>Draft genome of the parasitic nematode Teladorsagia circumcincta isolate WARC Sus (inbred).</title>
        <authorList>
            <person name="Mitreva M."/>
        </authorList>
    </citation>
    <scope>NUCLEOTIDE SEQUENCE [LARGE SCALE GENOMIC DNA]</scope>
    <source>
        <strain evidence="4 5">S</strain>
    </source>
</reference>
<keyword evidence="2" id="KW-0732">Signal</keyword>
<evidence type="ECO:0000259" key="3">
    <source>
        <dbReference type="Pfam" id="PF01549"/>
    </source>
</evidence>
<feature type="domain" description="ShKT" evidence="3">
    <location>
        <begin position="25"/>
        <end position="59"/>
    </location>
</feature>
<gene>
    <name evidence="4" type="ORF">TELCIR_12529</name>
</gene>
<accession>A0A2G9U7V7</accession>
<name>A0A2G9U7V7_TELCI</name>
<feature type="signal peptide" evidence="2">
    <location>
        <begin position="1"/>
        <end position="22"/>
    </location>
</feature>